<dbReference type="InterPro" id="IPR036397">
    <property type="entry name" value="RNaseH_sf"/>
</dbReference>
<dbReference type="InterPro" id="IPR053134">
    <property type="entry name" value="RNA-dir_DNA_polymerase"/>
</dbReference>
<gene>
    <name evidence="4" type="primary">LOC107895551</name>
</gene>
<evidence type="ECO:0000313" key="4">
    <source>
        <dbReference type="RefSeq" id="XP_016676304.1"/>
    </source>
</evidence>
<protein>
    <recommendedName>
        <fullName evidence="2">Reverse transcriptase domain-containing protein</fullName>
    </recommendedName>
</protein>
<dbReference type="KEGG" id="ghi:107895551"/>
<evidence type="ECO:0000313" key="3">
    <source>
        <dbReference type="Proteomes" id="UP000818029"/>
    </source>
</evidence>
<dbReference type="CDD" id="cd01647">
    <property type="entry name" value="RT_LTR"/>
    <property type="match status" value="1"/>
</dbReference>
<dbReference type="SUPFAM" id="SSF56672">
    <property type="entry name" value="DNA/RNA polymerases"/>
    <property type="match status" value="1"/>
</dbReference>
<dbReference type="PaxDb" id="3635-A0A1U8IKB7"/>
<dbReference type="InterPro" id="IPR043128">
    <property type="entry name" value="Rev_trsase/Diguanyl_cyclase"/>
</dbReference>
<feature type="domain" description="Reverse transcriptase" evidence="2">
    <location>
        <begin position="111"/>
        <end position="228"/>
    </location>
</feature>
<dbReference type="Pfam" id="PF00078">
    <property type="entry name" value="RVT_1"/>
    <property type="match status" value="1"/>
</dbReference>
<dbReference type="Proteomes" id="UP000818029">
    <property type="component" value="Chromosome A10"/>
</dbReference>
<reference evidence="3" key="1">
    <citation type="journal article" date="2020" name="Nat. Genet.">
        <title>Genomic diversifications of five Gossypium allopolyploid species and their impact on cotton improvement.</title>
        <authorList>
            <person name="Chen Z.J."/>
            <person name="Sreedasyam A."/>
            <person name="Ando A."/>
            <person name="Song Q."/>
            <person name="De Santiago L.M."/>
            <person name="Hulse-Kemp A.M."/>
            <person name="Ding M."/>
            <person name="Ye W."/>
            <person name="Kirkbride R.C."/>
            <person name="Jenkins J."/>
            <person name="Plott C."/>
            <person name="Lovell J."/>
            <person name="Lin Y.M."/>
            <person name="Vaughn R."/>
            <person name="Liu B."/>
            <person name="Simpson S."/>
            <person name="Scheffler B.E."/>
            <person name="Wen L."/>
            <person name="Saski C.A."/>
            <person name="Grover C.E."/>
            <person name="Hu G."/>
            <person name="Conover J.L."/>
            <person name="Carlson J.W."/>
            <person name="Shu S."/>
            <person name="Boston L.B."/>
            <person name="Williams M."/>
            <person name="Peterson D.G."/>
            <person name="McGee K."/>
            <person name="Jones D.C."/>
            <person name="Wendel J.F."/>
            <person name="Stelly D.M."/>
            <person name="Grimwood J."/>
            <person name="Schmutz J."/>
        </authorList>
    </citation>
    <scope>NUCLEOTIDE SEQUENCE [LARGE SCALE GENOMIC DNA]</scope>
    <source>
        <strain evidence="3">cv. TM-1</strain>
    </source>
</reference>
<feature type="compositionally biased region" description="Basic residues" evidence="1">
    <location>
        <begin position="1"/>
        <end position="11"/>
    </location>
</feature>
<dbReference type="InterPro" id="IPR000477">
    <property type="entry name" value="RT_dom"/>
</dbReference>
<evidence type="ECO:0000256" key="1">
    <source>
        <dbReference type="SAM" id="MobiDB-lite"/>
    </source>
</evidence>
<name>A0A1U8IKB7_GOSHI</name>
<accession>A0A1U8IKB7</accession>
<dbReference type="STRING" id="3635.A0A1U8IKB7"/>
<dbReference type="Gene3D" id="3.10.10.10">
    <property type="entry name" value="HIV Type 1 Reverse Transcriptase, subunit A, domain 1"/>
    <property type="match status" value="1"/>
</dbReference>
<dbReference type="AlphaFoldDB" id="A0A1U8IKB7"/>
<dbReference type="PANTHER" id="PTHR24559">
    <property type="entry name" value="TRANSPOSON TY3-I GAG-POL POLYPROTEIN"/>
    <property type="match status" value="1"/>
</dbReference>
<dbReference type="Gene3D" id="3.30.420.10">
    <property type="entry name" value="Ribonuclease H-like superfamily/Ribonuclease H"/>
    <property type="match status" value="1"/>
</dbReference>
<dbReference type="RefSeq" id="XP_016676304.1">
    <property type="nucleotide sequence ID" value="XM_016820815.1"/>
</dbReference>
<dbReference type="InterPro" id="IPR043502">
    <property type="entry name" value="DNA/RNA_pol_sf"/>
</dbReference>
<reference evidence="4" key="2">
    <citation type="submission" date="2025-08" db="UniProtKB">
        <authorList>
            <consortium name="RefSeq"/>
        </authorList>
    </citation>
    <scope>IDENTIFICATION</scope>
</reference>
<dbReference type="GeneID" id="107895551"/>
<sequence length="468" mass="53891">MKPRKKARGRGQAKGGNGNGRRQRVPGRGAGAIEARQLALVYATRRREDRDAPDVITEKLVRKGYEAFLAYISVVDSVDSSVKDIRTIRVFSDIFLEELLGLPLSCEVEFGIELFSGTAQFRGASVFSKIDLQLVYHYLRVKEADVHKTVFRTRYGHYEFLVMPIGLTNAPAAFIDLMNPVFQPYLDQFVVVLIDDILVYSKPEDQQDEHLIVVLQIFCEKQFIESHLGKANVVADALSRRANLRAIFTRLSLFDDGSLLTELQVRPIWIEQIRDKQIGDKSLELSWEEYLSLSEFAYNNNYQSSLQMAPYKALYGRKCRTLLCWIKLGERRVLGSELVSETEDKVCLIRDRLKMASERKKSYTDLKRKDIEYSVGSMNSEASGTDRLSIEFLPELDRIHDVFHVSMLRRYRSDLTRIVSVEEIEVRPDLTIKEEPIQFLDCDVKVLHRKSIPLVEVLWRNHSTEEVT</sequence>
<organism evidence="3 4">
    <name type="scientific">Gossypium hirsutum</name>
    <name type="common">Upland cotton</name>
    <name type="synonym">Gossypium mexicanum</name>
    <dbReference type="NCBI Taxonomy" id="3635"/>
    <lineage>
        <taxon>Eukaryota</taxon>
        <taxon>Viridiplantae</taxon>
        <taxon>Streptophyta</taxon>
        <taxon>Embryophyta</taxon>
        <taxon>Tracheophyta</taxon>
        <taxon>Spermatophyta</taxon>
        <taxon>Magnoliopsida</taxon>
        <taxon>eudicotyledons</taxon>
        <taxon>Gunneridae</taxon>
        <taxon>Pentapetalae</taxon>
        <taxon>rosids</taxon>
        <taxon>malvids</taxon>
        <taxon>Malvales</taxon>
        <taxon>Malvaceae</taxon>
        <taxon>Malvoideae</taxon>
        <taxon>Gossypium</taxon>
    </lineage>
</organism>
<dbReference type="PANTHER" id="PTHR24559:SF447">
    <property type="entry name" value="RNA-DIRECTED DNA POLYMERASE HOMOLOG"/>
    <property type="match status" value="1"/>
</dbReference>
<evidence type="ECO:0000259" key="2">
    <source>
        <dbReference type="Pfam" id="PF00078"/>
    </source>
</evidence>
<dbReference type="Gene3D" id="3.30.70.270">
    <property type="match status" value="1"/>
</dbReference>
<feature type="region of interest" description="Disordered" evidence="1">
    <location>
        <begin position="1"/>
        <end position="31"/>
    </location>
</feature>
<proteinExistence type="predicted"/>
<dbReference type="GO" id="GO:0003676">
    <property type="term" value="F:nucleic acid binding"/>
    <property type="evidence" value="ECO:0007669"/>
    <property type="project" value="InterPro"/>
</dbReference>
<keyword evidence="3" id="KW-1185">Reference proteome</keyword>